<name>A0AAN8F2M4_TRICO</name>
<feature type="non-terminal residue" evidence="2">
    <location>
        <position position="86"/>
    </location>
</feature>
<evidence type="ECO:0000313" key="2">
    <source>
        <dbReference type="EMBL" id="KAK5969350.1"/>
    </source>
</evidence>
<feature type="chain" id="PRO_5042840023" evidence="1">
    <location>
        <begin position="17"/>
        <end position="86"/>
    </location>
</feature>
<keyword evidence="3" id="KW-1185">Reference proteome</keyword>
<accession>A0AAN8F2M4</accession>
<dbReference type="PROSITE" id="PS51257">
    <property type="entry name" value="PROKAR_LIPOPROTEIN"/>
    <property type="match status" value="1"/>
</dbReference>
<sequence>MGRLIFVFALIGATLACAPKPTDTGTGSDTAKVYLTSDQSYDPAKVKEYMGYFPNTNIEKYSPALGNFSGLGSANIGGKFSYTFTL</sequence>
<keyword evidence="1" id="KW-0732">Signal</keyword>
<dbReference type="EMBL" id="WIXE01020263">
    <property type="protein sequence ID" value="KAK5969350.1"/>
    <property type="molecule type" value="Genomic_DNA"/>
</dbReference>
<organism evidence="2 3">
    <name type="scientific">Trichostrongylus colubriformis</name>
    <name type="common">Black scour worm</name>
    <dbReference type="NCBI Taxonomy" id="6319"/>
    <lineage>
        <taxon>Eukaryota</taxon>
        <taxon>Metazoa</taxon>
        <taxon>Ecdysozoa</taxon>
        <taxon>Nematoda</taxon>
        <taxon>Chromadorea</taxon>
        <taxon>Rhabditida</taxon>
        <taxon>Rhabditina</taxon>
        <taxon>Rhabditomorpha</taxon>
        <taxon>Strongyloidea</taxon>
        <taxon>Trichostrongylidae</taxon>
        <taxon>Trichostrongylus</taxon>
    </lineage>
</organism>
<dbReference type="AlphaFoldDB" id="A0AAN8F2M4"/>
<gene>
    <name evidence="2" type="ORF">GCK32_019778</name>
</gene>
<dbReference type="Proteomes" id="UP001331761">
    <property type="component" value="Unassembled WGS sequence"/>
</dbReference>
<evidence type="ECO:0000256" key="1">
    <source>
        <dbReference type="SAM" id="SignalP"/>
    </source>
</evidence>
<evidence type="ECO:0000313" key="3">
    <source>
        <dbReference type="Proteomes" id="UP001331761"/>
    </source>
</evidence>
<protein>
    <submittedName>
        <fullName evidence="2">Uncharacterized protein</fullName>
    </submittedName>
</protein>
<comment type="caution">
    <text evidence="2">The sequence shown here is derived from an EMBL/GenBank/DDBJ whole genome shotgun (WGS) entry which is preliminary data.</text>
</comment>
<feature type="signal peptide" evidence="1">
    <location>
        <begin position="1"/>
        <end position="16"/>
    </location>
</feature>
<reference evidence="2 3" key="1">
    <citation type="submission" date="2019-10" db="EMBL/GenBank/DDBJ databases">
        <title>Assembly and Annotation for the nematode Trichostrongylus colubriformis.</title>
        <authorList>
            <person name="Martin J."/>
        </authorList>
    </citation>
    <scope>NUCLEOTIDE SEQUENCE [LARGE SCALE GENOMIC DNA]</scope>
    <source>
        <strain evidence="2">G859</strain>
        <tissue evidence="2">Whole worm</tissue>
    </source>
</reference>
<proteinExistence type="predicted"/>